<gene>
    <name evidence="1" type="ORF">SOASR030_14210</name>
</gene>
<protein>
    <recommendedName>
        <fullName evidence="3">Histidine phosphatase family protein</fullName>
    </recommendedName>
</protein>
<sequence>MDKLEKINMEIILMRHGKPSFTGAPKVSSREMVDWTTQYDLSDTGSDMPPESSRVLARKAQVVISSPLLRALSSLKTLGCEPALIDEVFREADLPLHLIPGVRLSPFYWAGIFRLMWLCGMPCKVESLGMAKMRAARAAGILVNLAREYNGPVLLMGHGIMNRLIARELMLLGWKEHCRPGKGYWNAGTYQFP</sequence>
<comment type="caution">
    <text evidence="1">The sequence shown here is derived from an EMBL/GenBank/DDBJ whole genome shotgun (WGS) entry which is preliminary data.</text>
</comment>
<dbReference type="RefSeq" id="WP_245614556.1">
    <property type="nucleotide sequence ID" value="NZ_BRLH01000002.1"/>
</dbReference>
<dbReference type="InterPro" id="IPR013078">
    <property type="entry name" value="His_Pase_superF_clade-1"/>
</dbReference>
<reference evidence="1" key="1">
    <citation type="submission" date="2022-06" db="EMBL/GenBank/DDBJ databases">
        <title>Draft genome sequences of Leminorella grimontii str. JCM5902.</title>
        <authorList>
            <person name="Wakabayashi Y."/>
            <person name="Kojima K."/>
        </authorList>
    </citation>
    <scope>NUCLEOTIDE SEQUENCE</scope>
    <source>
        <strain evidence="1">JCM 5902</strain>
    </source>
</reference>
<evidence type="ECO:0000313" key="2">
    <source>
        <dbReference type="Proteomes" id="UP001058124"/>
    </source>
</evidence>
<dbReference type="Gene3D" id="3.40.50.1240">
    <property type="entry name" value="Phosphoglycerate mutase-like"/>
    <property type="match status" value="1"/>
</dbReference>
<dbReference type="Pfam" id="PF00300">
    <property type="entry name" value="His_Phos_1"/>
    <property type="match status" value="1"/>
</dbReference>
<accession>A0AAV5N2F7</accession>
<name>A0AAV5N2F7_9GAMM</name>
<proteinExistence type="predicted"/>
<dbReference type="AlphaFoldDB" id="A0AAV5N2F7"/>
<evidence type="ECO:0000313" key="1">
    <source>
        <dbReference type="EMBL" id="GKX55309.1"/>
    </source>
</evidence>
<dbReference type="SUPFAM" id="SSF53254">
    <property type="entry name" value="Phosphoglycerate mutase-like"/>
    <property type="match status" value="1"/>
</dbReference>
<dbReference type="InterPro" id="IPR029033">
    <property type="entry name" value="His_PPase_superfam"/>
</dbReference>
<evidence type="ECO:0008006" key="3">
    <source>
        <dbReference type="Google" id="ProtNLM"/>
    </source>
</evidence>
<organism evidence="1 2">
    <name type="scientific">Leminorella grimontii</name>
    <dbReference type="NCBI Taxonomy" id="82981"/>
    <lineage>
        <taxon>Bacteria</taxon>
        <taxon>Pseudomonadati</taxon>
        <taxon>Pseudomonadota</taxon>
        <taxon>Gammaproteobacteria</taxon>
        <taxon>Enterobacterales</taxon>
        <taxon>Budviciaceae</taxon>
        <taxon>Leminorella</taxon>
    </lineage>
</organism>
<dbReference type="Proteomes" id="UP001058124">
    <property type="component" value="Unassembled WGS sequence"/>
</dbReference>
<dbReference type="CDD" id="cd07040">
    <property type="entry name" value="HP"/>
    <property type="match status" value="1"/>
</dbReference>
<dbReference type="EMBL" id="BRLH01000002">
    <property type="protein sequence ID" value="GKX55309.1"/>
    <property type="molecule type" value="Genomic_DNA"/>
</dbReference>
<keyword evidence="2" id="KW-1185">Reference proteome</keyword>